<dbReference type="Proteomes" id="UP000198131">
    <property type="component" value="Unassembled WGS sequence"/>
</dbReference>
<feature type="region of interest" description="Disordered" evidence="1">
    <location>
        <begin position="116"/>
        <end position="141"/>
    </location>
</feature>
<evidence type="ECO:0000256" key="2">
    <source>
        <dbReference type="SAM" id="Phobius"/>
    </source>
</evidence>
<protein>
    <submittedName>
        <fullName evidence="4">Uncharacterized protein</fullName>
    </submittedName>
</protein>
<gene>
    <name evidence="4" type="ORF">SAMN06265337_1928</name>
</gene>
<evidence type="ECO:0000313" key="4">
    <source>
        <dbReference type="EMBL" id="SNC67372.1"/>
    </source>
</evidence>
<evidence type="ECO:0000256" key="3">
    <source>
        <dbReference type="SAM" id="SignalP"/>
    </source>
</evidence>
<reference evidence="5" key="1">
    <citation type="submission" date="2017-06" db="EMBL/GenBank/DDBJ databases">
        <authorList>
            <person name="Varghese N."/>
            <person name="Submissions S."/>
        </authorList>
    </citation>
    <scope>NUCLEOTIDE SEQUENCE [LARGE SCALE GENOMIC DNA]</scope>
    <source>
        <strain evidence="5">DSM 11116</strain>
    </source>
</reference>
<keyword evidence="3" id="KW-0732">Signal</keyword>
<feature type="chain" id="PRO_5012329607" evidence="3">
    <location>
        <begin position="19"/>
        <end position="195"/>
    </location>
</feature>
<dbReference type="EMBL" id="FYEW01000001">
    <property type="protein sequence ID" value="SNC67372.1"/>
    <property type="molecule type" value="Genomic_DNA"/>
</dbReference>
<evidence type="ECO:0000313" key="5">
    <source>
        <dbReference type="Proteomes" id="UP000198131"/>
    </source>
</evidence>
<keyword evidence="2" id="KW-0472">Membrane</keyword>
<keyword evidence="2" id="KW-1133">Transmembrane helix</keyword>
<dbReference type="RefSeq" id="WP_088843192.1">
    <property type="nucleotide sequence ID" value="NZ_FYEW01000001.1"/>
</dbReference>
<proteinExistence type="predicted"/>
<sequence length="195" mass="20474">MKAFLWLLLLLCGCKALSIPSRGVPDEQASADTLHTDYVREKPYKAENYAGQQPATPSPSPVKESKPKTGAGKVIASVFDRSSGKQKIKNSTIIYQWGTGNTAAVPTKNEAPVQLGEANKSTDNREAGADGGAADMGKGSSASAATSAESWLRPVLPYALALLAAYSLLTIGGVPGSGWLWGLLRKGRSREPETG</sequence>
<keyword evidence="5" id="KW-1185">Reference proteome</keyword>
<accession>A0A212TMZ4</accession>
<dbReference type="AlphaFoldDB" id="A0A212TMZ4"/>
<keyword evidence="2" id="KW-0812">Transmembrane</keyword>
<feature type="transmembrane region" description="Helical" evidence="2">
    <location>
        <begin position="155"/>
        <end position="181"/>
    </location>
</feature>
<feature type="compositionally biased region" description="Low complexity" evidence="1">
    <location>
        <begin position="132"/>
        <end position="141"/>
    </location>
</feature>
<name>A0A212TMZ4_9BACT</name>
<evidence type="ECO:0000256" key="1">
    <source>
        <dbReference type="SAM" id="MobiDB-lite"/>
    </source>
</evidence>
<feature type="signal peptide" evidence="3">
    <location>
        <begin position="1"/>
        <end position="18"/>
    </location>
</feature>
<dbReference type="OrthoDB" id="888241at2"/>
<organism evidence="4 5">
    <name type="scientific">Hymenobacter gelipurpurascens</name>
    <dbReference type="NCBI Taxonomy" id="89968"/>
    <lineage>
        <taxon>Bacteria</taxon>
        <taxon>Pseudomonadati</taxon>
        <taxon>Bacteroidota</taxon>
        <taxon>Cytophagia</taxon>
        <taxon>Cytophagales</taxon>
        <taxon>Hymenobacteraceae</taxon>
        <taxon>Hymenobacter</taxon>
    </lineage>
</organism>
<feature type="region of interest" description="Disordered" evidence="1">
    <location>
        <begin position="45"/>
        <end position="69"/>
    </location>
</feature>